<name>A0A067M5D7_BOTB1</name>
<accession>A0A067M5D7</accession>
<sequence>MPTARQIYIFSYPNPTFAAHWALWIPSSHDPKVGKVIQVTGDTISGYEHEFKRNYDAAASGRIPSVTLLSSVESRFVVDVPGDGSQTEDTTPHDAIEHAALSVDAPGPSLRKPSEQKTKVPIKNCQTWLRQLVEKLIADSIMSPEALDIVDQTPKN</sequence>
<dbReference type="InParanoid" id="A0A067M5D7"/>
<evidence type="ECO:0000313" key="2">
    <source>
        <dbReference type="Proteomes" id="UP000027195"/>
    </source>
</evidence>
<organism evidence="1 2">
    <name type="scientific">Botryobasidium botryosum (strain FD-172 SS1)</name>
    <dbReference type="NCBI Taxonomy" id="930990"/>
    <lineage>
        <taxon>Eukaryota</taxon>
        <taxon>Fungi</taxon>
        <taxon>Dikarya</taxon>
        <taxon>Basidiomycota</taxon>
        <taxon>Agaricomycotina</taxon>
        <taxon>Agaricomycetes</taxon>
        <taxon>Cantharellales</taxon>
        <taxon>Botryobasidiaceae</taxon>
        <taxon>Botryobasidium</taxon>
    </lineage>
</organism>
<evidence type="ECO:0000313" key="1">
    <source>
        <dbReference type="EMBL" id="KDQ10988.1"/>
    </source>
</evidence>
<dbReference type="Proteomes" id="UP000027195">
    <property type="component" value="Unassembled WGS sequence"/>
</dbReference>
<proteinExistence type="predicted"/>
<dbReference type="STRING" id="930990.A0A067M5D7"/>
<gene>
    <name evidence="1" type="ORF">BOTBODRAFT_57728</name>
</gene>
<keyword evidence="2" id="KW-1185">Reference proteome</keyword>
<dbReference type="OrthoDB" id="2999773at2759"/>
<reference evidence="2" key="1">
    <citation type="journal article" date="2014" name="Proc. Natl. Acad. Sci. U.S.A.">
        <title>Extensive sampling of basidiomycete genomes demonstrates inadequacy of the white-rot/brown-rot paradigm for wood decay fungi.</title>
        <authorList>
            <person name="Riley R."/>
            <person name="Salamov A.A."/>
            <person name="Brown D.W."/>
            <person name="Nagy L.G."/>
            <person name="Floudas D."/>
            <person name="Held B.W."/>
            <person name="Levasseur A."/>
            <person name="Lombard V."/>
            <person name="Morin E."/>
            <person name="Otillar R."/>
            <person name="Lindquist E.A."/>
            <person name="Sun H."/>
            <person name="LaButti K.M."/>
            <person name="Schmutz J."/>
            <person name="Jabbour D."/>
            <person name="Luo H."/>
            <person name="Baker S.E."/>
            <person name="Pisabarro A.G."/>
            <person name="Walton J.D."/>
            <person name="Blanchette R.A."/>
            <person name="Henrissat B."/>
            <person name="Martin F."/>
            <person name="Cullen D."/>
            <person name="Hibbett D.S."/>
            <person name="Grigoriev I.V."/>
        </authorList>
    </citation>
    <scope>NUCLEOTIDE SEQUENCE [LARGE SCALE GENOMIC DNA]</scope>
    <source>
        <strain evidence="2">FD-172 SS1</strain>
    </source>
</reference>
<dbReference type="Pfam" id="PF20174">
    <property type="entry name" value="DUF6540"/>
    <property type="match status" value="1"/>
</dbReference>
<dbReference type="HOGENOM" id="CLU_099931_1_1_1"/>
<dbReference type="AlphaFoldDB" id="A0A067M5D7"/>
<protein>
    <submittedName>
        <fullName evidence="1">Uncharacterized protein</fullName>
    </submittedName>
</protein>
<dbReference type="InterPro" id="IPR046670">
    <property type="entry name" value="DUF6540"/>
</dbReference>
<dbReference type="EMBL" id="KL198062">
    <property type="protein sequence ID" value="KDQ10988.1"/>
    <property type="molecule type" value="Genomic_DNA"/>
</dbReference>